<keyword evidence="3" id="KW-1185">Reference proteome</keyword>
<dbReference type="SUPFAM" id="SSF55073">
    <property type="entry name" value="Nucleotide cyclase"/>
    <property type="match status" value="1"/>
</dbReference>
<dbReference type="PROSITE" id="PS50125">
    <property type="entry name" value="GUANYLATE_CYCLASE_2"/>
    <property type="match status" value="1"/>
</dbReference>
<dbReference type="Pfam" id="PF00211">
    <property type="entry name" value="Guanylate_cyc"/>
    <property type="match status" value="1"/>
</dbReference>
<dbReference type="RefSeq" id="WP_418160226.1">
    <property type="nucleotide sequence ID" value="NZ_JBBLZC010000014.1"/>
</dbReference>
<evidence type="ECO:0000313" key="3">
    <source>
        <dbReference type="Proteomes" id="UP001375743"/>
    </source>
</evidence>
<protein>
    <submittedName>
        <fullName evidence="2">DUF5939 domain-containing protein</fullName>
    </submittedName>
</protein>
<dbReference type="SMART" id="SM00044">
    <property type="entry name" value="CYCc"/>
    <property type="match status" value="1"/>
</dbReference>
<proteinExistence type="predicted"/>
<feature type="domain" description="Guanylate cyclase" evidence="1">
    <location>
        <begin position="308"/>
        <end position="426"/>
    </location>
</feature>
<name>A0ABU8XTX6_9PROT</name>
<accession>A0ABU8XTX6</accession>
<dbReference type="PANTHER" id="PTHR43081:SF19">
    <property type="entry name" value="PH-SENSITIVE ADENYLATE CYCLASE RV1264"/>
    <property type="match status" value="1"/>
</dbReference>
<dbReference type="Gene3D" id="3.30.70.1230">
    <property type="entry name" value="Nucleotide cyclase"/>
    <property type="match status" value="1"/>
</dbReference>
<dbReference type="InterPro" id="IPR001054">
    <property type="entry name" value="A/G_cyclase"/>
</dbReference>
<sequence>MAILVDEARLDERLARLEAARPWSPRVVSRLEALIRGGDDAALFRVNPLAFAAERGMAEDEAVDLFLHATALGLFQMDWLLICPMCACAVESFAQLRAVTRRFRCPLCHNEYEAVMDDYIAIYFTLSPAIGTIRHHRPEMLDAFDYLFVYKTVREGRAADDLSLVEATRPSLRGLSFLEPGRTTTFVFEAAAGAISGLSTDTDAGFLLPVTGDRSGEPQHLRLSWLGTAYRPDRVEIRPGRVELEVENLTLQRGVLAILQVDPDHEDTLLDFAPYLTGKHLLTSQTFRSLFRSEVVGGAQGLAIRDIALLFTDIKGSTALYQRVGDLNAFQLVQQHFDQLRTATVRHGGAVVKTIGDAVMAAYPDAARAVRAALDMRAAIGRFNQDQPERSVSLKIGIHHGAAIAVTLNDQLDYFGQTVNIASRVQEMADAAEIWITEEVWRYPDVQTLLASYPTEPRTARFHNIDRPMTVLRIGPPDPAAAAA</sequence>
<gene>
    <name evidence="2" type="ORF">U1T56_14560</name>
</gene>
<evidence type="ECO:0000259" key="1">
    <source>
        <dbReference type="PROSITE" id="PS50125"/>
    </source>
</evidence>
<dbReference type="Proteomes" id="UP001375743">
    <property type="component" value="Unassembled WGS sequence"/>
</dbReference>
<dbReference type="InterPro" id="IPR029787">
    <property type="entry name" value="Nucleotide_cyclase"/>
</dbReference>
<dbReference type="EMBL" id="JBBLZC010000014">
    <property type="protein sequence ID" value="MEK0084376.1"/>
    <property type="molecule type" value="Genomic_DNA"/>
</dbReference>
<dbReference type="InterPro" id="IPR050697">
    <property type="entry name" value="Adenylyl/Guanylyl_Cyclase_3/4"/>
</dbReference>
<dbReference type="CDD" id="cd07302">
    <property type="entry name" value="CHD"/>
    <property type="match status" value="1"/>
</dbReference>
<reference evidence="2 3" key="1">
    <citation type="submission" date="2024-01" db="EMBL/GenBank/DDBJ databases">
        <title>Multi-omics insights into the function and evolution of sodium benzoate biodegradation pathways in Benzoatithermus flavus gen. nov., sp. nov. from hot spring.</title>
        <authorList>
            <person name="Hu C.-J."/>
            <person name="Li W.-J."/>
        </authorList>
    </citation>
    <scope>NUCLEOTIDE SEQUENCE [LARGE SCALE GENOMIC DNA]</scope>
    <source>
        <strain evidence="2 3">SYSU G07066</strain>
    </source>
</reference>
<dbReference type="PANTHER" id="PTHR43081">
    <property type="entry name" value="ADENYLATE CYCLASE, TERMINAL-DIFFERENTIATION SPECIFIC-RELATED"/>
    <property type="match status" value="1"/>
</dbReference>
<dbReference type="Pfam" id="PF19363">
    <property type="entry name" value="DUF5939"/>
    <property type="match status" value="1"/>
</dbReference>
<comment type="caution">
    <text evidence="2">The sequence shown here is derived from an EMBL/GenBank/DDBJ whole genome shotgun (WGS) entry which is preliminary data.</text>
</comment>
<dbReference type="InterPro" id="IPR045983">
    <property type="entry name" value="GUC-dom-containing_N"/>
</dbReference>
<evidence type="ECO:0000313" key="2">
    <source>
        <dbReference type="EMBL" id="MEK0084376.1"/>
    </source>
</evidence>
<organism evidence="2 3">
    <name type="scientific">Benzoatithermus flavus</name>
    <dbReference type="NCBI Taxonomy" id="3108223"/>
    <lineage>
        <taxon>Bacteria</taxon>
        <taxon>Pseudomonadati</taxon>
        <taxon>Pseudomonadota</taxon>
        <taxon>Alphaproteobacteria</taxon>
        <taxon>Geminicoccales</taxon>
        <taxon>Geminicoccaceae</taxon>
        <taxon>Benzoatithermus</taxon>
    </lineage>
</organism>